<dbReference type="REBASE" id="172066">
    <property type="entry name" value="S.TpaPH27AORF905P"/>
</dbReference>
<dbReference type="InterPro" id="IPR044946">
    <property type="entry name" value="Restrct_endonuc_typeI_TRD_sf"/>
</dbReference>
<keyword evidence="1" id="KW-0680">Restriction system</keyword>
<dbReference type="OrthoDB" id="9798929at2"/>
<protein>
    <recommendedName>
        <fullName evidence="5">Type I restriction modification DNA specificity domain-containing protein</fullName>
    </recommendedName>
</protein>
<organism evidence="3 4">
    <name type="scientific">Terasakiispira papahanaumokuakeensis</name>
    <dbReference type="NCBI Taxonomy" id="197479"/>
    <lineage>
        <taxon>Bacteria</taxon>
        <taxon>Pseudomonadati</taxon>
        <taxon>Pseudomonadota</taxon>
        <taxon>Gammaproteobacteria</taxon>
        <taxon>Oceanospirillales</taxon>
        <taxon>Terasakiispira</taxon>
    </lineage>
</organism>
<evidence type="ECO:0000313" key="3">
    <source>
        <dbReference type="EMBL" id="ODC02312.1"/>
    </source>
</evidence>
<evidence type="ECO:0000256" key="1">
    <source>
        <dbReference type="ARBA" id="ARBA00022747"/>
    </source>
</evidence>
<dbReference type="GO" id="GO:0003677">
    <property type="term" value="F:DNA binding"/>
    <property type="evidence" value="ECO:0007669"/>
    <property type="project" value="UniProtKB-KW"/>
</dbReference>
<dbReference type="SUPFAM" id="SSF116734">
    <property type="entry name" value="DNA methylase specificity domain"/>
    <property type="match status" value="2"/>
</dbReference>
<dbReference type="RefSeq" id="WP_068996696.1">
    <property type="nucleotide sequence ID" value="NZ_MDTQ01000001.1"/>
</dbReference>
<dbReference type="Proteomes" id="UP000094291">
    <property type="component" value="Unassembled WGS sequence"/>
</dbReference>
<dbReference type="AlphaFoldDB" id="A0A1E2V626"/>
<dbReference type="EMBL" id="MDTQ01000001">
    <property type="protein sequence ID" value="ODC02312.1"/>
    <property type="molecule type" value="Genomic_DNA"/>
</dbReference>
<dbReference type="GO" id="GO:0009307">
    <property type="term" value="P:DNA restriction-modification system"/>
    <property type="evidence" value="ECO:0007669"/>
    <property type="project" value="UniProtKB-KW"/>
</dbReference>
<dbReference type="PANTHER" id="PTHR30408">
    <property type="entry name" value="TYPE-1 RESTRICTION ENZYME ECOKI SPECIFICITY PROTEIN"/>
    <property type="match status" value="1"/>
</dbReference>
<gene>
    <name evidence="3" type="ORF">BFW38_00900</name>
</gene>
<keyword evidence="2" id="KW-0238">DNA-binding</keyword>
<dbReference type="STRING" id="197479.BFW38_00900"/>
<evidence type="ECO:0000256" key="2">
    <source>
        <dbReference type="ARBA" id="ARBA00023125"/>
    </source>
</evidence>
<dbReference type="InterPro" id="IPR052021">
    <property type="entry name" value="Type-I_RS_S_subunit"/>
</dbReference>
<sequence>MASDQCIDDFVTLQRGNTYKSALLDQPGPYLLGLASIAREGGFRDDKLRTYGGHTSEKLLVYPGDIYVSLKDVTQSGDLLGSVARVPDRISLGRMTQDTVKLVFKENDAPKNYLYWVLRSPQYKAYCRARAMGTTNLSLSREDFLSYPVPKLTPARENLVAVLEAVEEKVTLNHQINQTLEEMAQALFKSWFVDFEPVKAKIAARQRWQALQPENEPASPVCYAAEFDQSPALGDLESYMNRAAMQVISGKTVDKLDALRVADPKRYNELYETAALFPSAMQASELGEIPEGWEVTPFDKLAKLDSSSIKPSDNPEKIWEHYSIPAFDAGKAPALDAGISIKSGKYKVKKTSVLISKLNPGTSRVWWPEPLDNESAICSTEFMQFVPKSEELRAFIAGVISSSPFQEGVIASVTGSTGSRQRAQPKQVARMDVVAPCEALALRYARQAQPLFTAQAKNINQSQKLAELRDTLLTKLLSGELTISDAEARMAEVADA</sequence>
<accession>A0A1E2V626</accession>
<dbReference type="Gene3D" id="3.90.220.20">
    <property type="entry name" value="DNA methylase specificity domains"/>
    <property type="match status" value="2"/>
</dbReference>
<evidence type="ECO:0000313" key="4">
    <source>
        <dbReference type="Proteomes" id="UP000094291"/>
    </source>
</evidence>
<reference evidence="3 4" key="1">
    <citation type="submission" date="2016-08" db="EMBL/GenBank/DDBJ databases">
        <authorList>
            <person name="Seilhamer J.J."/>
        </authorList>
    </citation>
    <scope>NUCLEOTIDE SEQUENCE [LARGE SCALE GENOMIC DNA]</scope>
    <source>
        <strain evidence="3 4">PH27A</strain>
    </source>
</reference>
<evidence type="ECO:0008006" key="5">
    <source>
        <dbReference type="Google" id="ProtNLM"/>
    </source>
</evidence>
<dbReference type="PANTHER" id="PTHR30408:SF13">
    <property type="entry name" value="TYPE I RESTRICTION ENZYME HINDI SPECIFICITY SUBUNIT"/>
    <property type="match status" value="1"/>
</dbReference>
<proteinExistence type="predicted"/>
<comment type="caution">
    <text evidence="3">The sequence shown here is derived from an EMBL/GenBank/DDBJ whole genome shotgun (WGS) entry which is preliminary data.</text>
</comment>
<name>A0A1E2V626_9GAMM</name>
<keyword evidence="4" id="KW-1185">Reference proteome</keyword>